<feature type="compositionally biased region" description="Low complexity" evidence="1">
    <location>
        <begin position="185"/>
        <end position="261"/>
    </location>
</feature>
<proteinExistence type="predicted"/>
<accession>A0AAJ1HR18</accession>
<dbReference type="InterPro" id="IPR036779">
    <property type="entry name" value="LysM_dom_sf"/>
</dbReference>
<keyword evidence="2" id="KW-0732">Signal</keyword>
<evidence type="ECO:0000256" key="1">
    <source>
        <dbReference type="SAM" id="MobiDB-lite"/>
    </source>
</evidence>
<feature type="chain" id="PRO_5042475269" evidence="2">
    <location>
        <begin position="34"/>
        <end position="440"/>
    </location>
</feature>
<dbReference type="Pfam" id="PF01476">
    <property type="entry name" value="LysM"/>
    <property type="match status" value="1"/>
</dbReference>
<gene>
    <name evidence="4" type="ORF">PO250_01275</name>
</gene>
<dbReference type="PANTHER" id="PTHR33734">
    <property type="entry name" value="LYSM DOMAIN-CONTAINING GPI-ANCHORED PROTEIN 2"/>
    <property type="match status" value="1"/>
</dbReference>
<evidence type="ECO:0000313" key="4">
    <source>
        <dbReference type="EMBL" id="MDC2828967.1"/>
    </source>
</evidence>
<evidence type="ECO:0000259" key="3">
    <source>
        <dbReference type="PROSITE" id="PS51782"/>
    </source>
</evidence>
<dbReference type="PROSITE" id="PS51782">
    <property type="entry name" value="LYSM"/>
    <property type="match status" value="1"/>
</dbReference>
<protein>
    <submittedName>
        <fullName evidence="4">LysM peptidoglycan-binding domain-containing protein</fullName>
    </submittedName>
</protein>
<feature type="compositionally biased region" description="Polar residues" evidence="1">
    <location>
        <begin position="262"/>
        <end position="283"/>
    </location>
</feature>
<feature type="domain" description="LysM" evidence="3">
    <location>
        <begin position="51"/>
        <end position="95"/>
    </location>
</feature>
<feature type="region of interest" description="Disordered" evidence="1">
    <location>
        <begin position="150"/>
        <end position="285"/>
    </location>
</feature>
<dbReference type="RefSeq" id="WP_272225695.1">
    <property type="nucleotide sequence ID" value="NZ_JAQONE010000003.1"/>
</dbReference>
<evidence type="ECO:0000256" key="2">
    <source>
        <dbReference type="SAM" id="SignalP"/>
    </source>
</evidence>
<dbReference type="EMBL" id="JAQONE010000003">
    <property type="protein sequence ID" value="MDC2828967.1"/>
    <property type="molecule type" value="Genomic_DNA"/>
</dbReference>
<organism evidence="4 5">
    <name type="scientific">Limosilactobacillus mucosae</name>
    <name type="common">Lactobacillus mucosae</name>
    <dbReference type="NCBI Taxonomy" id="97478"/>
    <lineage>
        <taxon>Bacteria</taxon>
        <taxon>Bacillati</taxon>
        <taxon>Bacillota</taxon>
        <taxon>Bacilli</taxon>
        <taxon>Lactobacillales</taxon>
        <taxon>Lactobacillaceae</taxon>
        <taxon>Limosilactobacillus</taxon>
    </lineage>
</organism>
<feature type="signal peptide" evidence="2">
    <location>
        <begin position="1"/>
        <end position="33"/>
    </location>
</feature>
<name>A0AAJ1HR18_LIMMU</name>
<dbReference type="SMART" id="SM00257">
    <property type="entry name" value="LysM"/>
    <property type="match status" value="1"/>
</dbReference>
<dbReference type="InterPro" id="IPR018392">
    <property type="entry name" value="LysM"/>
</dbReference>
<comment type="caution">
    <text evidence="4">The sequence shown here is derived from an EMBL/GenBank/DDBJ whole genome shotgun (WGS) entry which is preliminary data.</text>
</comment>
<dbReference type="Gene3D" id="3.10.350.10">
    <property type="entry name" value="LysM domain"/>
    <property type="match status" value="1"/>
</dbReference>
<sequence length="440" mass="46262">MDRKNFAKLATGSLLGAALVCGSALMTANNASASTWHANSPESIQIVKGQKVYTVKYGDTLWAISVKTNIKIATLAKASGITNPDFIQVGQKIILSGNNLTVEDSNGNVVGQAKLKNSDKVVKSQSFGTPVTAQAAASQTVSVTVPNTNSSAATIVPNTPVAPASNASASETPAAPVTPDQGTMPTTPDQGTTTPTTPDQGTTTPTNPDQGTTTPTNPDQGTTTPTTPDQGTTTPTNPDQGSTTPTNPDQGTTTPTNPDQGSTTPTTPDSSYLTDPSNPNSFMTDEGISKARSIAEDQINEIRTNVGLEAVDFSNEVLQNAANKRAEQAAAYFEANDAYDNHKEFKSVMAEVSDELESQDLVLVNYGECESMAVIKMGENTPEKVGVESIKLLTTDKPHYDILTTEEFNNAAVSIKKVTTKKYGDIYLVVVDFADISDID</sequence>
<dbReference type="AlphaFoldDB" id="A0AAJ1HR18"/>
<dbReference type="PANTHER" id="PTHR33734:SF22">
    <property type="entry name" value="MEMBRANE-BOUND LYTIC MUREIN TRANSGLYCOSYLASE D"/>
    <property type="match status" value="1"/>
</dbReference>
<evidence type="ECO:0000313" key="5">
    <source>
        <dbReference type="Proteomes" id="UP001220670"/>
    </source>
</evidence>
<dbReference type="CDD" id="cd00118">
    <property type="entry name" value="LysM"/>
    <property type="match status" value="1"/>
</dbReference>
<dbReference type="SUPFAM" id="SSF54106">
    <property type="entry name" value="LysM domain"/>
    <property type="match status" value="1"/>
</dbReference>
<reference evidence="4" key="1">
    <citation type="submission" date="2023-01" db="EMBL/GenBank/DDBJ databases">
        <title>Genome analysis of 13 Lactobacillus isolated from gut of wild boar.</title>
        <authorList>
            <person name="Papp P."/>
            <person name="Libisch B."/>
            <person name="Nagy T."/>
            <person name="Olasz F."/>
        </authorList>
    </citation>
    <scope>NUCLEOTIDE SEQUENCE</scope>
    <source>
        <strain evidence="4">F146</strain>
    </source>
</reference>
<dbReference type="Proteomes" id="UP001220670">
    <property type="component" value="Unassembled WGS sequence"/>
</dbReference>